<dbReference type="RefSeq" id="WP_320425792.1">
    <property type="nucleotide sequence ID" value="NZ_JAXCLA010000009.1"/>
</dbReference>
<dbReference type="Gene3D" id="3.40.50.1110">
    <property type="entry name" value="SGNH hydrolase"/>
    <property type="match status" value="1"/>
</dbReference>
<feature type="signal peptide" evidence="1">
    <location>
        <begin position="1"/>
        <end position="31"/>
    </location>
</feature>
<organism evidence="3 4">
    <name type="scientific">Roseateles agri</name>
    <dbReference type="NCBI Taxonomy" id="3098619"/>
    <lineage>
        <taxon>Bacteria</taxon>
        <taxon>Pseudomonadati</taxon>
        <taxon>Pseudomonadota</taxon>
        <taxon>Betaproteobacteria</taxon>
        <taxon>Burkholderiales</taxon>
        <taxon>Sphaerotilaceae</taxon>
        <taxon>Roseateles</taxon>
    </lineage>
</organism>
<reference evidence="3 4" key="1">
    <citation type="submission" date="2023-11" db="EMBL/GenBank/DDBJ databases">
        <title>Paucibacter sp. nov., isolated from fresh soil in Korea.</title>
        <authorList>
            <person name="Le N.T.T."/>
        </authorList>
    </citation>
    <scope>NUCLEOTIDE SEQUENCE [LARGE SCALE GENOMIC DNA]</scope>
    <source>
        <strain evidence="3 4">R3-3</strain>
    </source>
</reference>
<dbReference type="PANTHER" id="PTHR30383">
    <property type="entry name" value="THIOESTERASE 1/PROTEASE 1/LYSOPHOSPHOLIPASE L1"/>
    <property type="match status" value="1"/>
</dbReference>
<accession>A0ABU5DND2</accession>
<dbReference type="CDD" id="cd01822">
    <property type="entry name" value="Lysophospholipase_L1_like"/>
    <property type="match status" value="1"/>
</dbReference>
<proteinExistence type="predicted"/>
<dbReference type="InterPro" id="IPR036514">
    <property type="entry name" value="SGNH_hydro_sf"/>
</dbReference>
<evidence type="ECO:0000259" key="2">
    <source>
        <dbReference type="Pfam" id="PF13472"/>
    </source>
</evidence>
<protein>
    <submittedName>
        <fullName evidence="3">Arylesterase</fullName>
    </submittedName>
</protein>
<sequence length="229" mass="24128">MRMISRRRFGLHCSAWALAATGLAGTGLAQAAQQASQTILVVGDSLSAEYGLQRGQGWVALLGERLQADKKLAGAWRVQNASISGDTTSGGRSRIAAALAQHKPAIVIIELGANDALRGLSLAASKDNLAAMIKASQAAGARVLLVGMQMPPNYGAAYGREFEAMFAQAAQAAKISLVPFLLKGVADQPNAVQAGWFQADGIHPVAKAHPLILDNVWRELRPMLDAKPR</sequence>
<evidence type="ECO:0000313" key="4">
    <source>
        <dbReference type="Proteomes" id="UP001285263"/>
    </source>
</evidence>
<gene>
    <name evidence="3" type="ORF">SNE35_25185</name>
</gene>
<dbReference type="SUPFAM" id="SSF52266">
    <property type="entry name" value="SGNH hydrolase"/>
    <property type="match status" value="1"/>
</dbReference>
<dbReference type="EMBL" id="JAXCLA010000009">
    <property type="protein sequence ID" value="MDY0747821.1"/>
    <property type="molecule type" value="Genomic_DNA"/>
</dbReference>
<evidence type="ECO:0000313" key="3">
    <source>
        <dbReference type="EMBL" id="MDY0747821.1"/>
    </source>
</evidence>
<feature type="chain" id="PRO_5046315684" evidence="1">
    <location>
        <begin position="32"/>
        <end position="229"/>
    </location>
</feature>
<keyword evidence="1" id="KW-0732">Signal</keyword>
<feature type="domain" description="SGNH hydrolase-type esterase" evidence="2">
    <location>
        <begin position="41"/>
        <end position="209"/>
    </location>
</feature>
<dbReference type="InterPro" id="IPR013830">
    <property type="entry name" value="SGNH_hydro"/>
</dbReference>
<comment type="caution">
    <text evidence="3">The sequence shown here is derived from an EMBL/GenBank/DDBJ whole genome shotgun (WGS) entry which is preliminary data.</text>
</comment>
<dbReference type="InterPro" id="IPR051532">
    <property type="entry name" value="Ester_Hydrolysis_Enzymes"/>
</dbReference>
<dbReference type="Proteomes" id="UP001285263">
    <property type="component" value="Unassembled WGS sequence"/>
</dbReference>
<name>A0ABU5DND2_9BURK</name>
<dbReference type="Pfam" id="PF13472">
    <property type="entry name" value="Lipase_GDSL_2"/>
    <property type="match status" value="1"/>
</dbReference>
<evidence type="ECO:0000256" key="1">
    <source>
        <dbReference type="SAM" id="SignalP"/>
    </source>
</evidence>
<keyword evidence="4" id="KW-1185">Reference proteome</keyword>
<dbReference type="PANTHER" id="PTHR30383:SF24">
    <property type="entry name" value="THIOESTERASE 1_PROTEASE 1_LYSOPHOSPHOLIPASE L1"/>
    <property type="match status" value="1"/>
</dbReference>